<organism evidence="1 2">
    <name type="scientific">Huso huso</name>
    <name type="common">Beluga</name>
    <name type="synonym">Acipenser huso</name>
    <dbReference type="NCBI Taxonomy" id="61971"/>
    <lineage>
        <taxon>Eukaryota</taxon>
        <taxon>Metazoa</taxon>
        <taxon>Chordata</taxon>
        <taxon>Craniata</taxon>
        <taxon>Vertebrata</taxon>
        <taxon>Euteleostomi</taxon>
        <taxon>Actinopterygii</taxon>
        <taxon>Chondrostei</taxon>
        <taxon>Acipenseriformes</taxon>
        <taxon>Acipenseridae</taxon>
        <taxon>Huso</taxon>
    </lineage>
</organism>
<dbReference type="Proteomes" id="UP001369086">
    <property type="component" value="Unassembled WGS sequence"/>
</dbReference>
<name>A0ABR1A3J3_HUSHU</name>
<gene>
    <name evidence="1" type="ORF">HHUSO_G3794</name>
</gene>
<protein>
    <submittedName>
        <fullName evidence="1">Serine/threonine-protein kinase Nek10-like</fullName>
    </submittedName>
</protein>
<proteinExistence type="predicted"/>
<sequence>MSICFVKSSCEASAGIAVSQRKVRQISDPIQRILIQLHKMIYITQLPPALNHNFKRRAIERFKKSLFCPQSNPSNLKVEIKKLLQGSPELIESIFISTDCRFLCHSLGGNSIVPEDKAGNTCNVDYQEGVTYEQMQTMIEEVLVENGYYSVTSNRNLSYPWGSKNVLAARR</sequence>
<reference evidence="1 2" key="1">
    <citation type="submission" date="2021-05" db="EMBL/GenBank/DDBJ databases">
        <authorList>
            <person name="Zahm M."/>
            <person name="Klopp C."/>
            <person name="Cabau C."/>
            <person name="Kuhl H."/>
            <person name="Suciu R."/>
            <person name="Ciorpac M."/>
            <person name="Holostenco D."/>
            <person name="Gessner J."/>
            <person name="Wuertz S."/>
            <person name="Hohne C."/>
            <person name="Stock M."/>
            <person name="Gislard M."/>
            <person name="Lluch J."/>
            <person name="Milhes M."/>
            <person name="Lampietro C."/>
            <person name="Lopez Roques C."/>
            <person name="Donnadieu C."/>
            <person name="Du K."/>
            <person name="Schartl M."/>
            <person name="Guiguen Y."/>
        </authorList>
    </citation>
    <scope>NUCLEOTIDE SEQUENCE [LARGE SCALE GENOMIC DNA]</scope>
    <source>
        <strain evidence="1">Hh-F2</strain>
        <tissue evidence="1">Blood</tissue>
    </source>
</reference>
<evidence type="ECO:0000313" key="1">
    <source>
        <dbReference type="EMBL" id="KAK6491664.1"/>
    </source>
</evidence>
<comment type="caution">
    <text evidence="1">The sequence shown here is derived from an EMBL/GenBank/DDBJ whole genome shotgun (WGS) entry which is preliminary data.</text>
</comment>
<accession>A0ABR1A3J3</accession>
<dbReference type="EMBL" id="JAHFZB010000003">
    <property type="protein sequence ID" value="KAK6491664.1"/>
    <property type="molecule type" value="Genomic_DNA"/>
</dbReference>
<evidence type="ECO:0000313" key="2">
    <source>
        <dbReference type="Proteomes" id="UP001369086"/>
    </source>
</evidence>
<keyword evidence="2" id="KW-1185">Reference proteome</keyword>